<dbReference type="AlphaFoldDB" id="A0A8H7DFV3"/>
<feature type="region of interest" description="Disordered" evidence="1">
    <location>
        <begin position="1"/>
        <end position="38"/>
    </location>
</feature>
<dbReference type="Proteomes" id="UP000623467">
    <property type="component" value="Unassembled WGS sequence"/>
</dbReference>
<dbReference type="EMBL" id="JACAZH010000003">
    <property type="protein sequence ID" value="KAF7373884.1"/>
    <property type="molecule type" value="Genomic_DNA"/>
</dbReference>
<keyword evidence="3" id="KW-1185">Reference proteome</keyword>
<accession>A0A8H7DFV3</accession>
<evidence type="ECO:0000313" key="3">
    <source>
        <dbReference type="Proteomes" id="UP000623467"/>
    </source>
</evidence>
<feature type="compositionally biased region" description="Gly residues" evidence="1">
    <location>
        <begin position="19"/>
        <end position="38"/>
    </location>
</feature>
<sequence>MSKAETIGPFGHLTQNIRGGQGGTGGASHMKGGGGGVGEGPTMHYTIARVEKLAVNDQTPMKIRNWLNPADKAKSSSNGSLLRLHSYGCMVYRAAGRQSSALQLSRGSVMMETL</sequence>
<evidence type="ECO:0000256" key="1">
    <source>
        <dbReference type="SAM" id="MobiDB-lite"/>
    </source>
</evidence>
<gene>
    <name evidence="2" type="ORF">MSAN_00600600</name>
</gene>
<proteinExistence type="predicted"/>
<name>A0A8H7DFV3_9AGAR</name>
<reference evidence="2" key="1">
    <citation type="submission" date="2020-05" db="EMBL/GenBank/DDBJ databases">
        <title>Mycena genomes resolve the evolution of fungal bioluminescence.</title>
        <authorList>
            <person name="Tsai I.J."/>
        </authorList>
    </citation>
    <scope>NUCLEOTIDE SEQUENCE</scope>
    <source>
        <strain evidence="2">160909Yilan</strain>
    </source>
</reference>
<evidence type="ECO:0000313" key="2">
    <source>
        <dbReference type="EMBL" id="KAF7373884.1"/>
    </source>
</evidence>
<comment type="caution">
    <text evidence="2">The sequence shown here is derived from an EMBL/GenBank/DDBJ whole genome shotgun (WGS) entry which is preliminary data.</text>
</comment>
<organism evidence="2 3">
    <name type="scientific">Mycena sanguinolenta</name>
    <dbReference type="NCBI Taxonomy" id="230812"/>
    <lineage>
        <taxon>Eukaryota</taxon>
        <taxon>Fungi</taxon>
        <taxon>Dikarya</taxon>
        <taxon>Basidiomycota</taxon>
        <taxon>Agaricomycotina</taxon>
        <taxon>Agaricomycetes</taxon>
        <taxon>Agaricomycetidae</taxon>
        <taxon>Agaricales</taxon>
        <taxon>Marasmiineae</taxon>
        <taxon>Mycenaceae</taxon>
        <taxon>Mycena</taxon>
    </lineage>
</organism>
<protein>
    <submittedName>
        <fullName evidence="2">Uncharacterized protein</fullName>
    </submittedName>
</protein>